<reference evidence="1 2" key="1">
    <citation type="submission" date="2023-02" db="EMBL/GenBank/DDBJ databases">
        <title>LHISI_Scaffold_Assembly.</title>
        <authorList>
            <person name="Stuart O.P."/>
            <person name="Cleave R."/>
            <person name="Magrath M.J.L."/>
            <person name="Mikheyev A.S."/>
        </authorList>
    </citation>
    <scope>NUCLEOTIDE SEQUENCE [LARGE SCALE GENOMIC DNA]</scope>
    <source>
        <strain evidence="1">Daus_M_001</strain>
        <tissue evidence="1">Leg muscle</tissue>
    </source>
</reference>
<proteinExistence type="predicted"/>
<gene>
    <name evidence="1" type="ORF">PR048_018516</name>
</gene>
<organism evidence="1 2">
    <name type="scientific">Dryococelus australis</name>
    <dbReference type="NCBI Taxonomy" id="614101"/>
    <lineage>
        <taxon>Eukaryota</taxon>
        <taxon>Metazoa</taxon>
        <taxon>Ecdysozoa</taxon>
        <taxon>Arthropoda</taxon>
        <taxon>Hexapoda</taxon>
        <taxon>Insecta</taxon>
        <taxon>Pterygota</taxon>
        <taxon>Neoptera</taxon>
        <taxon>Polyneoptera</taxon>
        <taxon>Phasmatodea</taxon>
        <taxon>Verophasmatodea</taxon>
        <taxon>Anareolatae</taxon>
        <taxon>Phasmatidae</taxon>
        <taxon>Eurycanthinae</taxon>
        <taxon>Dryococelus</taxon>
    </lineage>
</organism>
<dbReference type="EMBL" id="JARBHB010000006">
    <property type="protein sequence ID" value="KAJ8882028.1"/>
    <property type="molecule type" value="Genomic_DNA"/>
</dbReference>
<dbReference type="Proteomes" id="UP001159363">
    <property type="component" value="Chromosome 5"/>
</dbReference>
<keyword evidence="2" id="KW-1185">Reference proteome</keyword>
<name>A0ABQ9HCI9_9NEOP</name>
<evidence type="ECO:0000313" key="2">
    <source>
        <dbReference type="Proteomes" id="UP001159363"/>
    </source>
</evidence>
<comment type="caution">
    <text evidence="1">The sequence shown here is derived from an EMBL/GenBank/DDBJ whole genome shotgun (WGS) entry which is preliminary data.</text>
</comment>
<protein>
    <submittedName>
        <fullName evidence="1">Uncharacterized protein</fullName>
    </submittedName>
</protein>
<sequence length="215" mass="25362">MLMEFLLGKVPQIVKSNLQIKKMFLQQRNLSGSEGFVKNEKIRKIVNYKGNEVSGIEWKPLKQCRKKSYLFLDIKTQTAICTKDKRVAFMASHISINEKFVTRKMNHDNAKKREVTNVYYFQINGIKKTLCKKCFCNTLDEKEKFLPLALHHLTSVERRPQSTENTEEQLEEKQYLPSHLNLRIIYDMYCEKAQNPVSRKIYENEFHGMNLSFNA</sequence>
<evidence type="ECO:0000313" key="1">
    <source>
        <dbReference type="EMBL" id="KAJ8882028.1"/>
    </source>
</evidence>
<accession>A0ABQ9HCI9</accession>